<organism evidence="1 2">
    <name type="scientific">Inhella crocodyli</name>
    <dbReference type="NCBI Taxonomy" id="2499851"/>
    <lineage>
        <taxon>Bacteria</taxon>
        <taxon>Pseudomonadati</taxon>
        <taxon>Pseudomonadota</taxon>
        <taxon>Betaproteobacteria</taxon>
        <taxon>Burkholderiales</taxon>
        <taxon>Sphaerotilaceae</taxon>
        <taxon>Inhella</taxon>
    </lineage>
</organism>
<dbReference type="EMBL" id="SACM01000001">
    <property type="protein sequence ID" value="RVT87767.1"/>
    <property type="molecule type" value="Genomic_DNA"/>
</dbReference>
<reference evidence="1 2" key="1">
    <citation type="submission" date="2019-01" db="EMBL/GenBank/DDBJ databases">
        <authorList>
            <person name="Chen W.-M."/>
        </authorList>
    </citation>
    <scope>NUCLEOTIDE SEQUENCE [LARGE SCALE GENOMIC DNA]</scope>
    <source>
        <strain evidence="1 2">CCP-18</strain>
    </source>
</reference>
<protein>
    <submittedName>
        <fullName evidence="1">Uncharacterized protein</fullName>
    </submittedName>
</protein>
<name>A0A437LQT3_9BURK</name>
<comment type="caution">
    <text evidence="1">The sequence shown here is derived from an EMBL/GenBank/DDBJ whole genome shotgun (WGS) entry which is preliminary data.</text>
</comment>
<gene>
    <name evidence="1" type="ORF">EOD73_01725</name>
</gene>
<evidence type="ECO:0000313" key="1">
    <source>
        <dbReference type="EMBL" id="RVT87767.1"/>
    </source>
</evidence>
<keyword evidence="2" id="KW-1185">Reference proteome</keyword>
<proteinExistence type="predicted"/>
<evidence type="ECO:0000313" key="2">
    <source>
        <dbReference type="Proteomes" id="UP000288587"/>
    </source>
</evidence>
<dbReference type="RefSeq" id="WP_127680274.1">
    <property type="nucleotide sequence ID" value="NZ_SACM01000001.1"/>
</dbReference>
<dbReference type="OrthoDB" id="8898236at2"/>
<dbReference type="Proteomes" id="UP000288587">
    <property type="component" value="Unassembled WGS sequence"/>
</dbReference>
<sequence length="173" mass="19158">MAERDDVSVLTEGRHEGLGELRALRRALILQGCAQGARRILALDPNFADWPWSDLDVLEALAHWGRGGGRLEMLAPDYTTAARHQSRFVQWRLKWDHLLRIGSFEEGEAGAGWPTSTLVVVGGEGAGVLRVLDFEAWRATFSRHATDRQAALEQFDAIAQRSSPSWPLSTVGL</sequence>
<accession>A0A437LQT3</accession>
<dbReference type="AlphaFoldDB" id="A0A437LQT3"/>